<feature type="transmembrane region" description="Helical" evidence="10">
    <location>
        <begin position="382"/>
        <end position="404"/>
    </location>
</feature>
<evidence type="ECO:0000256" key="1">
    <source>
        <dbReference type="ARBA" id="ARBA00004651"/>
    </source>
</evidence>
<feature type="transmembrane region" description="Helical" evidence="10">
    <location>
        <begin position="349"/>
        <end position="370"/>
    </location>
</feature>
<feature type="transmembrane region" description="Helical" evidence="10">
    <location>
        <begin position="41"/>
        <end position="67"/>
    </location>
</feature>
<keyword evidence="7" id="KW-0406">Ion transport</keyword>
<feature type="transmembrane region" description="Helical" evidence="10">
    <location>
        <begin position="272"/>
        <end position="291"/>
    </location>
</feature>
<name>A0A160TZ75_9ZZZZ</name>
<dbReference type="EMBL" id="CZRL01000124">
    <property type="protein sequence ID" value="CUS55219.1"/>
    <property type="molecule type" value="Genomic_DNA"/>
</dbReference>
<evidence type="ECO:0000256" key="4">
    <source>
        <dbReference type="ARBA" id="ARBA00022475"/>
    </source>
</evidence>
<evidence type="ECO:0000256" key="5">
    <source>
        <dbReference type="ARBA" id="ARBA00022692"/>
    </source>
</evidence>
<evidence type="ECO:0000256" key="8">
    <source>
        <dbReference type="ARBA" id="ARBA00023136"/>
    </source>
</evidence>
<dbReference type="GO" id="GO:0042910">
    <property type="term" value="F:xenobiotic transmembrane transporter activity"/>
    <property type="evidence" value="ECO:0007669"/>
    <property type="project" value="InterPro"/>
</dbReference>
<feature type="transmembrane region" description="Helical" evidence="10">
    <location>
        <begin position="189"/>
        <end position="210"/>
    </location>
</feature>
<protein>
    <recommendedName>
        <fullName evidence="9">Multidrug-efflux transporter</fullName>
    </recommendedName>
</protein>
<dbReference type="GO" id="GO:0006811">
    <property type="term" value="P:monoatomic ion transport"/>
    <property type="evidence" value="ECO:0007669"/>
    <property type="project" value="UniProtKB-KW"/>
</dbReference>
<keyword evidence="8 10" id="KW-0472">Membrane</keyword>
<dbReference type="InterPro" id="IPR002528">
    <property type="entry name" value="MATE_fam"/>
</dbReference>
<dbReference type="PIRSF" id="PIRSF006603">
    <property type="entry name" value="DinF"/>
    <property type="match status" value="1"/>
</dbReference>
<dbReference type="AlphaFoldDB" id="A0A160TZ75"/>
<comment type="subcellular location">
    <subcellularLocation>
        <location evidence="1">Cell membrane</location>
        <topology evidence="1">Multi-pass membrane protein</topology>
    </subcellularLocation>
</comment>
<evidence type="ECO:0000256" key="6">
    <source>
        <dbReference type="ARBA" id="ARBA00022989"/>
    </source>
</evidence>
<keyword evidence="6 10" id="KW-1133">Transmembrane helix</keyword>
<feature type="transmembrane region" description="Helical" evidence="10">
    <location>
        <begin position="231"/>
        <end position="252"/>
    </location>
</feature>
<feature type="transmembrane region" description="Helical" evidence="10">
    <location>
        <begin position="312"/>
        <end position="337"/>
    </location>
</feature>
<sequence length="445" mass="47982">MWSELAGLLRLGIPIIFTQLLQVSQGTIAIIMMGRVGSRELAAVGLGTSFWVFVWLGSMGLLMGLSPTIAQHQGAGRHLEMRRDFQQGLWMALVIGMLAFVLMRNIGGVMDHVGVDSQVIPLVKSYLSIGSWSMPAVCVYLVMRFFCEATGNSRPMMVIQILVLPIVVLGNWVLIYGNLGFPALGVDGAALTFAGGMILAAILLSGYMLFTPKYRDLGLFDGLTFPVFARLGALFRLGVPISISLVLDSAFFNAINLLMGRFGHVALAAHQLVINFATVIFMVAVGISSAVMARVGQSVGSGNMAEVRLRGWIGIATATVLMLPSVLFMTMFPGIIASIYTSEPEVTDIAVSLLMVAALFQLFDGLYMAGAGALRGLKDVNAVMWISVLAYWVVGFPVAWILGVNWGPTGLWYGMVVGIGLTAILLGWRFELKSRKLLASHVYCS</sequence>
<evidence type="ECO:0000256" key="9">
    <source>
        <dbReference type="ARBA" id="ARBA00031636"/>
    </source>
</evidence>
<feature type="transmembrane region" description="Helical" evidence="10">
    <location>
        <begin position="126"/>
        <end position="146"/>
    </location>
</feature>
<feature type="transmembrane region" description="Helical" evidence="10">
    <location>
        <begin position="410"/>
        <end position="428"/>
    </location>
</feature>
<evidence type="ECO:0000256" key="2">
    <source>
        <dbReference type="ARBA" id="ARBA00022448"/>
    </source>
</evidence>
<dbReference type="PANTHER" id="PTHR43298">
    <property type="entry name" value="MULTIDRUG RESISTANCE PROTEIN NORM-RELATED"/>
    <property type="match status" value="1"/>
</dbReference>
<evidence type="ECO:0000256" key="3">
    <source>
        <dbReference type="ARBA" id="ARBA00022449"/>
    </source>
</evidence>
<evidence type="ECO:0000313" key="11">
    <source>
        <dbReference type="EMBL" id="CUS55219.1"/>
    </source>
</evidence>
<proteinExistence type="predicted"/>
<dbReference type="GO" id="GO:0015297">
    <property type="term" value="F:antiporter activity"/>
    <property type="evidence" value="ECO:0007669"/>
    <property type="project" value="UniProtKB-KW"/>
</dbReference>
<dbReference type="GO" id="GO:0005886">
    <property type="term" value="C:plasma membrane"/>
    <property type="evidence" value="ECO:0007669"/>
    <property type="project" value="UniProtKB-SubCell"/>
</dbReference>
<dbReference type="NCBIfam" id="TIGR00797">
    <property type="entry name" value="matE"/>
    <property type="match status" value="1"/>
</dbReference>
<feature type="transmembrane region" description="Helical" evidence="10">
    <location>
        <begin position="12"/>
        <end position="35"/>
    </location>
</feature>
<evidence type="ECO:0000256" key="10">
    <source>
        <dbReference type="SAM" id="Phobius"/>
    </source>
</evidence>
<feature type="transmembrane region" description="Helical" evidence="10">
    <location>
        <begin position="88"/>
        <end position="106"/>
    </location>
</feature>
<dbReference type="Pfam" id="PF01554">
    <property type="entry name" value="MatE"/>
    <property type="match status" value="2"/>
</dbReference>
<evidence type="ECO:0000256" key="7">
    <source>
        <dbReference type="ARBA" id="ARBA00023065"/>
    </source>
</evidence>
<organism evidence="11">
    <name type="scientific">hydrothermal vent metagenome</name>
    <dbReference type="NCBI Taxonomy" id="652676"/>
    <lineage>
        <taxon>unclassified sequences</taxon>
        <taxon>metagenomes</taxon>
        <taxon>ecological metagenomes</taxon>
    </lineage>
</organism>
<feature type="transmembrane region" description="Helical" evidence="10">
    <location>
        <begin position="158"/>
        <end position="177"/>
    </location>
</feature>
<accession>A0A160TZ75</accession>
<dbReference type="InterPro" id="IPR050222">
    <property type="entry name" value="MATE_MdtK"/>
</dbReference>
<keyword evidence="4" id="KW-1003">Cell membrane</keyword>
<dbReference type="CDD" id="cd13131">
    <property type="entry name" value="MATE_NorM_like"/>
    <property type="match status" value="1"/>
</dbReference>
<keyword evidence="5 10" id="KW-0812">Transmembrane</keyword>
<reference evidence="11" key="1">
    <citation type="submission" date="2015-10" db="EMBL/GenBank/DDBJ databases">
        <authorList>
            <person name="Gilbert D.G."/>
        </authorList>
    </citation>
    <scope>NUCLEOTIDE SEQUENCE</scope>
</reference>
<dbReference type="InterPro" id="IPR048279">
    <property type="entry name" value="MdtK-like"/>
</dbReference>
<keyword evidence="2" id="KW-0813">Transport</keyword>
<keyword evidence="3" id="KW-0050">Antiport</keyword>
<gene>
    <name evidence="11" type="ORF">MGWOODY_XGa438</name>
</gene>
<dbReference type="PANTHER" id="PTHR43298:SF2">
    <property type="entry name" value="FMN_FAD EXPORTER YEEO-RELATED"/>
    <property type="match status" value="1"/>
</dbReference>